<accession>A0AAU8AX93</accession>
<reference evidence="1" key="1">
    <citation type="submission" date="2024-03" db="EMBL/GenBank/DDBJ databases">
        <title>Diverse circular DNA viruses in blood, oral, and fecal samples of captive lemurs.</title>
        <authorList>
            <person name="Paietta E.N."/>
            <person name="Kraberger S."/>
            <person name="Lund M.C."/>
            <person name="Custer J.M."/>
            <person name="Vargas K.M."/>
            <person name="Ehmke E.E."/>
            <person name="Yoder A.D."/>
            <person name="Varsani A."/>
        </authorList>
    </citation>
    <scope>NUCLEOTIDE SEQUENCE</scope>
    <source>
        <strain evidence="1">Duke_21_2</strain>
        <strain evidence="2">Duke_25FS_5</strain>
    </source>
</reference>
<name>A0AAU8AX93_9CAUD</name>
<dbReference type="EMBL" id="PP511642">
    <property type="protein sequence ID" value="XCD06203.1"/>
    <property type="molecule type" value="Genomic_DNA"/>
</dbReference>
<organism evidence="1">
    <name type="scientific">Dulem virus 29</name>
    <dbReference type="NCBI Taxonomy" id="3145747"/>
    <lineage>
        <taxon>Viruses</taxon>
        <taxon>Duplodnaviria</taxon>
        <taxon>Heunggongvirae</taxon>
        <taxon>Uroviricota</taxon>
        <taxon>Caudoviricetes</taxon>
    </lineage>
</organism>
<protein>
    <submittedName>
        <fullName evidence="1">Uncharacterized protein</fullName>
    </submittedName>
</protein>
<dbReference type="EMBL" id="PP511380">
    <property type="protein sequence ID" value="XCD03763.1"/>
    <property type="molecule type" value="Genomic_DNA"/>
</dbReference>
<proteinExistence type="predicted"/>
<sequence length="29" mass="3420">MRPIKKKPRKRGFSLSVSLLGIYMKMQLI</sequence>
<evidence type="ECO:0000313" key="1">
    <source>
        <dbReference type="EMBL" id="XCD03763.1"/>
    </source>
</evidence>
<evidence type="ECO:0000313" key="2">
    <source>
        <dbReference type="EMBL" id="XCD06203.1"/>
    </source>
</evidence>